<feature type="domain" description="ABC transporter" evidence="11">
    <location>
        <begin position="229"/>
        <end position="495"/>
    </location>
</feature>
<evidence type="ECO:0000313" key="13">
    <source>
        <dbReference type="EMBL" id="RLN62757.1"/>
    </source>
</evidence>
<dbReference type="SUPFAM" id="SSF90123">
    <property type="entry name" value="ABC transporter transmembrane region"/>
    <property type="match status" value="1"/>
</dbReference>
<sequence length="1116" mass="121793">MALLTAMAVTRLYALLLVPVLYIYAHAARSYLRPARDLFQLERMAQQSARVHVAETLTGARVVRAFGLAHVHRVLGHHFWLLDIAARDAHLGLHVDQWLSLRVQMYGAVIVGIVAGSAFIALRQTLSGGLLALALYEALVVDGGALESLVRVWAWLSPVFSTAARTEAAVRGAEVITANVAYSMAAARRGSAPLTPIHTESNPSLSWPTKGDLRFDAVSFRDPAAAIVEDLADIFEIGDGGAPPLSLKGVSFRLQAGEKVAVLESSVTSSVSSVGRALLRVHELTAGRIVVDGVDIATLGLRTLRSRVACVSAAAPNTALYDGSVRMQLNPSAANIEDERLWAVLRAVGLSSDVATLDGPFPGVAGLCQNPCNRFLLSLARALLSEPSLVVLALAPVLVLPPEDDLQLHPDPLFVLDDATTTTLQRVIHEELHDATVLLLLPSSTAFVQQDQAQRSLLLKDVDRVLVVVDGEMSELSTPAKLAAMDQAKMVLVNTRLDGGPFNLYTQALLLKDQREFAAASDLLRALLSNASLSLEANHHLAQCLIAQDPALNWCLNETTQCLEHVVATVKSLTTGTDANHLIMYRESLELLAHVLVAGGRFDRALHLLDALDEINVDTNPVLDHAVHRHQQVLVGFQRAFCRYARGDPADVVSAELLRVLSLGRETGQVQEQEKQSEVLDPLDGIDLLLRADAEGLRQGLALMARANFQNNSTEGCNMVIVRYSASKVALVTGLHDFGDPAEELLNCVYQDRDELLDQDAARLQLRLVSKDEELATLVDKSGSAAPQLRAALRWAERATPARVGAAKRVLEGVEKRLKEAQSSKKLAKGEVEEARKLLAEKIHTSVGTRNESLALEAYERQTGSKVRHTNEHIYYLTFPPPPKVDGIEKLMSPGDDAEGTTVDYSVLVEQSRRTVVPKRKTRKRCMSVAVKLSSEEGTMVETQVEEQHEESMESEEEQQENVPPAGYFSVCGMVDGVADALIISGDDEWELTPIVVEVKNRMRGFRKPPPLYDQVQLAVYMKMLGLEQGDLVQCMYGTNSKPSIQVSRIVLGAPPLCLPAAGGKLDIWTNVVVPRLYAYTATVQKLRDKELLRLAFLNGTEEERRAVLRAECDFL</sequence>
<dbReference type="PROSITE" id="PS50929">
    <property type="entry name" value="ABC_TM1F"/>
    <property type="match status" value="1"/>
</dbReference>
<keyword evidence="2" id="KW-0813">Transport</keyword>
<dbReference type="InterPro" id="IPR027417">
    <property type="entry name" value="P-loop_NTPase"/>
</dbReference>
<protein>
    <recommendedName>
        <fullName evidence="15">ABC transmembrane type-1 domain-containing protein</fullName>
    </recommendedName>
</protein>
<dbReference type="GO" id="GO:0016887">
    <property type="term" value="F:ATP hydrolysis activity"/>
    <property type="evidence" value="ECO:0007669"/>
    <property type="project" value="InterPro"/>
</dbReference>
<reference evidence="13 14" key="1">
    <citation type="submission" date="2018-07" db="EMBL/GenBank/DDBJ databases">
        <title>Genome sequencing of oomycete isolates from Chile give support for New Zealand origin for Phytophthora kernoviae and make available the first Nothophytophthora sp. genome.</title>
        <authorList>
            <person name="Studholme D.J."/>
            <person name="Sanfuentes E."/>
            <person name="Panda P."/>
            <person name="Hill R."/>
            <person name="Sambles C."/>
            <person name="Grant M."/>
            <person name="Williams N.M."/>
            <person name="Mcdougal R.L."/>
        </authorList>
    </citation>
    <scope>NUCLEOTIDE SEQUENCE [LARGE SCALE GENOMIC DNA]</scope>
    <source>
        <strain evidence="13">Chile6</strain>
    </source>
</reference>
<dbReference type="PANTHER" id="PTHR24223">
    <property type="entry name" value="ATP-BINDING CASSETTE SUB-FAMILY C"/>
    <property type="match status" value="1"/>
</dbReference>
<dbReference type="Gene3D" id="1.20.1560.10">
    <property type="entry name" value="ABC transporter type 1, transmembrane domain"/>
    <property type="match status" value="1"/>
</dbReference>
<keyword evidence="9" id="KW-0175">Coiled coil</keyword>
<dbReference type="AlphaFoldDB" id="A0A3F2RRC8"/>
<evidence type="ECO:0000256" key="5">
    <source>
        <dbReference type="ARBA" id="ARBA00022741"/>
    </source>
</evidence>
<evidence type="ECO:0000256" key="10">
    <source>
        <dbReference type="SAM" id="Phobius"/>
    </source>
</evidence>
<dbReference type="InterPro" id="IPR011527">
    <property type="entry name" value="ABC1_TM_dom"/>
</dbReference>
<evidence type="ECO:0000259" key="12">
    <source>
        <dbReference type="PROSITE" id="PS50929"/>
    </source>
</evidence>
<feature type="coiled-coil region" evidence="9">
    <location>
        <begin position="804"/>
        <end position="838"/>
    </location>
</feature>
<keyword evidence="7 10" id="KW-1133">Transmembrane helix</keyword>
<dbReference type="PROSITE" id="PS50893">
    <property type="entry name" value="ABC_TRANSPORTER_2"/>
    <property type="match status" value="1"/>
</dbReference>
<keyword evidence="8 10" id="KW-0472">Membrane</keyword>
<evidence type="ECO:0008006" key="15">
    <source>
        <dbReference type="Google" id="ProtNLM"/>
    </source>
</evidence>
<dbReference type="PANTHER" id="PTHR24223:SF443">
    <property type="entry name" value="MULTIDRUG-RESISTANCE LIKE PROTEIN 1, ISOFORM I"/>
    <property type="match status" value="1"/>
</dbReference>
<dbReference type="EMBL" id="MBDO02000113">
    <property type="protein sequence ID" value="RLN62757.1"/>
    <property type="molecule type" value="Genomic_DNA"/>
</dbReference>
<evidence type="ECO:0000256" key="2">
    <source>
        <dbReference type="ARBA" id="ARBA00022448"/>
    </source>
</evidence>
<dbReference type="InterPro" id="IPR036640">
    <property type="entry name" value="ABC1_TM_sf"/>
</dbReference>
<evidence type="ECO:0000256" key="1">
    <source>
        <dbReference type="ARBA" id="ARBA00004127"/>
    </source>
</evidence>
<feature type="transmembrane region" description="Helical" evidence="10">
    <location>
        <begin position="103"/>
        <end position="122"/>
    </location>
</feature>
<dbReference type="GO" id="GO:0140359">
    <property type="term" value="F:ABC-type transporter activity"/>
    <property type="evidence" value="ECO:0007669"/>
    <property type="project" value="InterPro"/>
</dbReference>
<evidence type="ECO:0000256" key="7">
    <source>
        <dbReference type="ARBA" id="ARBA00022989"/>
    </source>
</evidence>
<evidence type="ECO:0000259" key="11">
    <source>
        <dbReference type="PROSITE" id="PS50893"/>
    </source>
</evidence>
<evidence type="ECO:0000256" key="4">
    <source>
        <dbReference type="ARBA" id="ARBA00022737"/>
    </source>
</evidence>
<dbReference type="Proteomes" id="UP000277300">
    <property type="component" value="Unassembled WGS sequence"/>
</dbReference>
<keyword evidence="4" id="KW-0677">Repeat</keyword>
<dbReference type="GO" id="GO:0012505">
    <property type="term" value="C:endomembrane system"/>
    <property type="evidence" value="ECO:0007669"/>
    <property type="project" value="UniProtKB-SubCell"/>
</dbReference>
<proteinExistence type="predicted"/>
<keyword evidence="5" id="KW-0547">Nucleotide-binding</keyword>
<dbReference type="GO" id="GO:0005524">
    <property type="term" value="F:ATP binding"/>
    <property type="evidence" value="ECO:0007669"/>
    <property type="project" value="UniProtKB-KW"/>
</dbReference>
<dbReference type="SUPFAM" id="SSF52540">
    <property type="entry name" value="P-loop containing nucleoside triphosphate hydrolases"/>
    <property type="match status" value="1"/>
</dbReference>
<organism evidence="13 14">
    <name type="scientific">Phytophthora kernoviae</name>
    <dbReference type="NCBI Taxonomy" id="325452"/>
    <lineage>
        <taxon>Eukaryota</taxon>
        <taxon>Sar</taxon>
        <taxon>Stramenopiles</taxon>
        <taxon>Oomycota</taxon>
        <taxon>Peronosporomycetes</taxon>
        <taxon>Peronosporales</taxon>
        <taxon>Peronosporaceae</taxon>
        <taxon>Phytophthora</taxon>
    </lineage>
</organism>
<evidence type="ECO:0000256" key="6">
    <source>
        <dbReference type="ARBA" id="ARBA00022840"/>
    </source>
</evidence>
<evidence type="ECO:0000256" key="9">
    <source>
        <dbReference type="SAM" id="Coils"/>
    </source>
</evidence>
<dbReference type="Gene3D" id="3.40.50.300">
    <property type="entry name" value="P-loop containing nucleotide triphosphate hydrolases"/>
    <property type="match status" value="1"/>
</dbReference>
<dbReference type="GO" id="GO:0016020">
    <property type="term" value="C:membrane"/>
    <property type="evidence" value="ECO:0007669"/>
    <property type="project" value="InterPro"/>
</dbReference>
<dbReference type="OrthoDB" id="161325at2759"/>
<accession>A0A3F2RRC8</accession>
<dbReference type="InterPro" id="IPR003439">
    <property type="entry name" value="ABC_transporter-like_ATP-bd"/>
</dbReference>
<comment type="subcellular location">
    <subcellularLocation>
        <location evidence="1">Endomembrane system</location>
        <topology evidence="1">Multi-pass membrane protein</topology>
    </subcellularLocation>
</comment>
<name>A0A3F2RRC8_9STRA</name>
<keyword evidence="6" id="KW-0067">ATP-binding</keyword>
<dbReference type="InterPro" id="IPR050173">
    <property type="entry name" value="ABC_transporter_C-like"/>
</dbReference>
<evidence type="ECO:0000256" key="3">
    <source>
        <dbReference type="ARBA" id="ARBA00022692"/>
    </source>
</evidence>
<comment type="caution">
    <text evidence="13">The sequence shown here is derived from an EMBL/GenBank/DDBJ whole genome shotgun (WGS) entry which is preliminary data.</text>
</comment>
<evidence type="ECO:0000256" key="8">
    <source>
        <dbReference type="ARBA" id="ARBA00023136"/>
    </source>
</evidence>
<gene>
    <name evidence="13" type="ORF">BBP00_00004560</name>
</gene>
<evidence type="ECO:0000313" key="14">
    <source>
        <dbReference type="Proteomes" id="UP000277300"/>
    </source>
</evidence>
<keyword evidence="3 10" id="KW-0812">Transmembrane</keyword>
<feature type="domain" description="ABC transmembrane type-1" evidence="12">
    <location>
        <begin position="1"/>
        <end position="68"/>
    </location>
</feature>